<dbReference type="AlphaFoldDB" id="A0AA36ME13"/>
<accession>A0AA36ME13</accession>
<feature type="chain" id="PRO_5041434156" evidence="3">
    <location>
        <begin position="22"/>
        <end position="364"/>
    </location>
</feature>
<keyword evidence="5" id="KW-1185">Reference proteome</keyword>
<comment type="caution">
    <text evidence="4">The sequence shown here is derived from an EMBL/GenBank/DDBJ whole genome shotgun (WGS) entry which is preliminary data.</text>
</comment>
<dbReference type="GO" id="GO:0030431">
    <property type="term" value="P:sleep"/>
    <property type="evidence" value="ECO:0007669"/>
    <property type="project" value="InterPro"/>
</dbReference>
<dbReference type="InterPro" id="IPR031424">
    <property type="entry name" value="QVR-like"/>
</dbReference>
<reference evidence="4" key="1">
    <citation type="submission" date="2023-07" db="EMBL/GenBank/DDBJ databases">
        <authorList>
            <consortium name="CYATHOMIX"/>
        </authorList>
    </citation>
    <scope>NUCLEOTIDE SEQUENCE</scope>
    <source>
        <strain evidence="4">N/A</strain>
    </source>
</reference>
<feature type="signal peptide" evidence="3">
    <location>
        <begin position="1"/>
        <end position="21"/>
    </location>
</feature>
<evidence type="ECO:0000313" key="4">
    <source>
        <dbReference type="EMBL" id="CAJ0606965.1"/>
    </source>
</evidence>
<evidence type="ECO:0000256" key="2">
    <source>
        <dbReference type="ARBA" id="ARBA00023180"/>
    </source>
</evidence>
<proteinExistence type="predicted"/>
<evidence type="ECO:0000313" key="5">
    <source>
        <dbReference type="Proteomes" id="UP001176961"/>
    </source>
</evidence>
<name>A0AA36ME13_CYLNA</name>
<dbReference type="GO" id="GO:0032222">
    <property type="term" value="P:regulation of synaptic transmission, cholinergic"/>
    <property type="evidence" value="ECO:0007669"/>
    <property type="project" value="InterPro"/>
</dbReference>
<dbReference type="Pfam" id="PF17064">
    <property type="entry name" value="QVR"/>
    <property type="match status" value="1"/>
</dbReference>
<keyword evidence="1 3" id="KW-0732">Signal</keyword>
<evidence type="ECO:0000256" key="1">
    <source>
        <dbReference type="ARBA" id="ARBA00022729"/>
    </source>
</evidence>
<protein>
    <submittedName>
        <fullName evidence="4">Uncharacterized protein</fullName>
    </submittedName>
</protein>
<dbReference type="Proteomes" id="UP001176961">
    <property type="component" value="Unassembled WGS sequence"/>
</dbReference>
<gene>
    <name evidence="4" type="ORF">CYNAS_LOCUS18948</name>
</gene>
<sequence length="364" mass="41385">MEMYYAVVLIATLVVSSGASSVQYTLKPETQCGKLHTAGDDNLVIDSISLIQTDENNRIAAQTTAPFACQSFSKACSGSFEMKTSGSNKNNIYHIILHVRLLRLTKETGYWYYYFPEGNMFWNGGNGRKASKWDKSKSFDNKLYNKNPFLIGEVTVTVDGKTVISRKAKQERCFDSYSWIADHGIYLLKDDKWKTMYYYPREVPQILSHYVPMMTLFRCVILLSTLNGARMLSCYHCISQLPLEGVEDDARLALKQLVFQRYNVPPSHEYCDDSKAYDFLSAETQTCDDTDQCIKISIFQKELSFVMRGCRSKLLRSSYYLSKDAQCTNSGASQCLCDENLCNISGNAHTILIYIICIAFMLIV</sequence>
<organism evidence="4 5">
    <name type="scientific">Cylicocyclus nassatus</name>
    <name type="common">Nematode worm</name>
    <dbReference type="NCBI Taxonomy" id="53992"/>
    <lineage>
        <taxon>Eukaryota</taxon>
        <taxon>Metazoa</taxon>
        <taxon>Ecdysozoa</taxon>
        <taxon>Nematoda</taxon>
        <taxon>Chromadorea</taxon>
        <taxon>Rhabditida</taxon>
        <taxon>Rhabditina</taxon>
        <taxon>Rhabditomorpha</taxon>
        <taxon>Strongyloidea</taxon>
        <taxon>Strongylidae</taxon>
        <taxon>Cylicocyclus</taxon>
    </lineage>
</organism>
<keyword evidence="2" id="KW-0325">Glycoprotein</keyword>
<dbReference type="EMBL" id="CATQJL010000316">
    <property type="protein sequence ID" value="CAJ0606965.1"/>
    <property type="molecule type" value="Genomic_DNA"/>
</dbReference>
<evidence type="ECO:0000256" key="3">
    <source>
        <dbReference type="SAM" id="SignalP"/>
    </source>
</evidence>